<evidence type="ECO:0008006" key="4">
    <source>
        <dbReference type="Google" id="ProtNLM"/>
    </source>
</evidence>
<evidence type="ECO:0000313" key="2">
    <source>
        <dbReference type="EMBL" id="KAK3355810.1"/>
    </source>
</evidence>
<dbReference type="EMBL" id="JAUEPP010000001">
    <property type="protein sequence ID" value="KAK3355810.1"/>
    <property type="molecule type" value="Genomic_DNA"/>
</dbReference>
<gene>
    <name evidence="2" type="ORF">B0H65DRAFT_536403</name>
</gene>
<dbReference type="RefSeq" id="XP_062687188.1">
    <property type="nucleotide sequence ID" value="XM_062829045.1"/>
</dbReference>
<keyword evidence="1" id="KW-1133">Transmembrane helix</keyword>
<dbReference type="AlphaFoldDB" id="A0AAE0JQY0"/>
<reference evidence="2" key="1">
    <citation type="journal article" date="2023" name="Mol. Phylogenet. Evol.">
        <title>Genome-scale phylogeny and comparative genomics of the fungal order Sordariales.</title>
        <authorList>
            <person name="Hensen N."/>
            <person name="Bonometti L."/>
            <person name="Westerberg I."/>
            <person name="Brannstrom I.O."/>
            <person name="Guillou S."/>
            <person name="Cros-Aarteil S."/>
            <person name="Calhoun S."/>
            <person name="Haridas S."/>
            <person name="Kuo A."/>
            <person name="Mondo S."/>
            <person name="Pangilinan J."/>
            <person name="Riley R."/>
            <person name="LaButti K."/>
            <person name="Andreopoulos B."/>
            <person name="Lipzen A."/>
            <person name="Chen C."/>
            <person name="Yan M."/>
            <person name="Daum C."/>
            <person name="Ng V."/>
            <person name="Clum A."/>
            <person name="Steindorff A."/>
            <person name="Ohm R.A."/>
            <person name="Martin F."/>
            <person name="Silar P."/>
            <person name="Natvig D.O."/>
            <person name="Lalanne C."/>
            <person name="Gautier V."/>
            <person name="Ament-Velasquez S.L."/>
            <person name="Kruys A."/>
            <person name="Hutchinson M.I."/>
            <person name="Powell A.J."/>
            <person name="Barry K."/>
            <person name="Miller A.N."/>
            <person name="Grigoriev I.V."/>
            <person name="Debuchy R."/>
            <person name="Gladieux P."/>
            <person name="Hiltunen Thoren M."/>
            <person name="Johannesson H."/>
        </authorList>
    </citation>
    <scope>NUCLEOTIDE SEQUENCE</scope>
    <source>
        <strain evidence="2">CBS 560.94</strain>
    </source>
</reference>
<dbReference type="GeneID" id="87866199"/>
<keyword evidence="3" id="KW-1185">Reference proteome</keyword>
<sequence>MMGWQSSVLRDERVVFTGVGFVTASLIIFAMNTWLTRWRDETIVTPNPPKTQYITQQTEDSLELKTLDTLLGHYNHAIKETAAKIICDRAANDPGLLETLLWGITRPDYDERVKNLRALAIICVPRVLPMLHTWKAHSAIVRCLELSLDPEQEVLENEGWDDYPLRDITEKMCFIFLEQLVDHYGPEMLIRSKFVERWLSKQNWGRTEEDRQRNFHNYMLYKDNKMRRLADAVRKTESGRSVLVKCGLMSQEGADDFAAEQADNLNLMDTSGERYNLLLSINMGRTPRAQETSAEEQRIRHRNREAIVMNDGTRPIGRDDIIHRDTEWRVLGEPGQS</sequence>
<name>A0AAE0JQY0_9PEZI</name>
<keyword evidence="1" id="KW-0472">Membrane</keyword>
<proteinExistence type="predicted"/>
<protein>
    <recommendedName>
        <fullName evidence="4">Cytoskeleton-associated protein</fullName>
    </recommendedName>
</protein>
<organism evidence="2 3">
    <name type="scientific">Neurospora tetraspora</name>
    <dbReference type="NCBI Taxonomy" id="94610"/>
    <lineage>
        <taxon>Eukaryota</taxon>
        <taxon>Fungi</taxon>
        <taxon>Dikarya</taxon>
        <taxon>Ascomycota</taxon>
        <taxon>Pezizomycotina</taxon>
        <taxon>Sordariomycetes</taxon>
        <taxon>Sordariomycetidae</taxon>
        <taxon>Sordariales</taxon>
        <taxon>Sordariaceae</taxon>
        <taxon>Neurospora</taxon>
    </lineage>
</organism>
<reference evidence="2" key="2">
    <citation type="submission" date="2023-06" db="EMBL/GenBank/DDBJ databases">
        <authorList>
            <consortium name="Lawrence Berkeley National Laboratory"/>
            <person name="Haridas S."/>
            <person name="Hensen N."/>
            <person name="Bonometti L."/>
            <person name="Westerberg I."/>
            <person name="Brannstrom I.O."/>
            <person name="Guillou S."/>
            <person name="Cros-Aarteil S."/>
            <person name="Calhoun S."/>
            <person name="Kuo A."/>
            <person name="Mondo S."/>
            <person name="Pangilinan J."/>
            <person name="Riley R."/>
            <person name="Labutti K."/>
            <person name="Andreopoulos B."/>
            <person name="Lipzen A."/>
            <person name="Chen C."/>
            <person name="Yanf M."/>
            <person name="Daum C."/>
            <person name="Ng V."/>
            <person name="Clum A."/>
            <person name="Steindorff A."/>
            <person name="Ohm R."/>
            <person name="Martin F."/>
            <person name="Silar P."/>
            <person name="Natvig D."/>
            <person name="Lalanne C."/>
            <person name="Gautier V."/>
            <person name="Ament-Velasquez S.L."/>
            <person name="Kruys A."/>
            <person name="Hutchinson M.I."/>
            <person name="Powell A.J."/>
            <person name="Barry K."/>
            <person name="Miller A.N."/>
            <person name="Grigoriev I.V."/>
            <person name="Debuchy R."/>
            <person name="Gladieux P."/>
            <person name="Thoren M.H."/>
            <person name="Johannesson H."/>
        </authorList>
    </citation>
    <scope>NUCLEOTIDE SEQUENCE</scope>
    <source>
        <strain evidence="2">CBS 560.94</strain>
    </source>
</reference>
<comment type="caution">
    <text evidence="2">The sequence shown here is derived from an EMBL/GenBank/DDBJ whole genome shotgun (WGS) entry which is preliminary data.</text>
</comment>
<evidence type="ECO:0000313" key="3">
    <source>
        <dbReference type="Proteomes" id="UP001278500"/>
    </source>
</evidence>
<keyword evidence="1" id="KW-0812">Transmembrane</keyword>
<dbReference type="Proteomes" id="UP001278500">
    <property type="component" value="Unassembled WGS sequence"/>
</dbReference>
<evidence type="ECO:0000256" key="1">
    <source>
        <dbReference type="SAM" id="Phobius"/>
    </source>
</evidence>
<accession>A0AAE0JQY0</accession>
<feature type="transmembrane region" description="Helical" evidence="1">
    <location>
        <begin position="14"/>
        <end position="35"/>
    </location>
</feature>